<feature type="region of interest" description="Disordered" evidence="1">
    <location>
        <begin position="100"/>
        <end position="123"/>
    </location>
</feature>
<dbReference type="InterPro" id="IPR000313">
    <property type="entry name" value="PWWP_dom"/>
</dbReference>
<gene>
    <name evidence="3" type="ORF">g.8811</name>
</gene>
<accession>A0A1B6MV67</accession>
<evidence type="ECO:0000259" key="2">
    <source>
        <dbReference type="PROSITE" id="PS50812"/>
    </source>
</evidence>
<reference evidence="3" key="1">
    <citation type="submission" date="2015-11" db="EMBL/GenBank/DDBJ databases">
        <title>De novo transcriptome assembly of four potential Pierce s Disease insect vectors from Arizona vineyards.</title>
        <authorList>
            <person name="Tassone E.E."/>
        </authorList>
    </citation>
    <scope>NUCLEOTIDE SEQUENCE</scope>
</reference>
<feature type="region of interest" description="Disordered" evidence="1">
    <location>
        <begin position="145"/>
        <end position="185"/>
    </location>
</feature>
<protein>
    <recommendedName>
        <fullName evidence="2">PWWP domain-containing protein</fullName>
    </recommendedName>
</protein>
<proteinExistence type="predicted"/>
<dbReference type="Gene3D" id="2.30.30.140">
    <property type="match status" value="1"/>
</dbReference>
<dbReference type="PANTHER" id="PTHR16112:SF22">
    <property type="entry name" value="PWWP DOMAIN-CONTAINING 2B"/>
    <property type="match status" value="1"/>
</dbReference>
<feature type="region of interest" description="Disordered" evidence="1">
    <location>
        <begin position="220"/>
        <end position="267"/>
    </location>
</feature>
<feature type="compositionally biased region" description="Low complexity" evidence="1">
    <location>
        <begin position="421"/>
        <end position="435"/>
    </location>
</feature>
<feature type="compositionally biased region" description="Basic residues" evidence="1">
    <location>
        <begin position="108"/>
        <end position="123"/>
    </location>
</feature>
<feature type="compositionally biased region" description="Basic and acidic residues" evidence="1">
    <location>
        <begin position="382"/>
        <end position="393"/>
    </location>
</feature>
<evidence type="ECO:0000313" key="3">
    <source>
        <dbReference type="EMBL" id="JAT39826.1"/>
    </source>
</evidence>
<dbReference type="Pfam" id="PF00855">
    <property type="entry name" value="PWWP"/>
    <property type="match status" value="1"/>
</dbReference>
<dbReference type="SMART" id="SM00293">
    <property type="entry name" value="PWWP"/>
    <property type="match status" value="1"/>
</dbReference>
<feature type="compositionally biased region" description="Basic residues" evidence="1">
    <location>
        <begin position="367"/>
        <end position="381"/>
    </location>
</feature>
<dbReference type="EMBL" id="GEBQ01000151">
    <property type="protein sequence ID" value="JAT39826.1"/>
    <property type="molecule type" value="Transcribed_RNA"/>
</dbReference>
<dbReference type="CDD" id="cd20140">
    <property type="entry name" value="PWWP_PWWP2"/>
    <property type="match status" value="1"/>
</dbReference>
<feature type="region of interest" description="Disordered" evidence="1">
    <location>
        <begin position="342"/>
        <end position="393"/>
    </location>
</feature>
<dbReference type="GO" id="GO:0010369">
    <property type="term" value="C:chromocenter"/>
    <property type="evidence" value="ECO:0007669"/>
    <property type="project" value="TreeGrafter"/>
</dbReference>
<feature type="non-terminal residue" evidence="3">
    <location>
        <position position="1"/>
    </location>
</feature>
<feature type="compositionally biased region" description="Polar residues" evidence="1">
    <location>
        <begin position="145"/>
        <end position="167"/>
    </location>
</feature>
<sequence>LMVAIMADHDTYSGLKLMKNSKIVVNVEEALQDVLVVTYALENKLFQGVLLDSTKRLLPCGITPPPELLNKKTENTDEDKFYSVSQRFTYFQDKPNNLVNGGLLPHLHPPKPKPNSRLKPSRMTVRLRPRQVLCSKCRSICNENSENVDHSSNSKRNTLAKENNNQNNEDKSSRNLRNLRPTLIPKLNRLEPNEINKAVNGKVVTRSSVKCNLMRRPNKVWLNPSLPTSPINPEPTPPVEEAWTSPREDGDKQDEEEDSEGKMVLRKKRSVGSMEDLWDENVFVEATKKARTTPVIKISFGSQGEGTVLKIPSKVQNCSESEPEEKHKTASAKAAKRALKKAKKEARRKLGHVTASGGSPAYEALHYRRHRHKVKHKKKHKEDRSKDSSVYSDMKERCLKQKLSISLRRLNANAYAHRSDSGSSESGSSSSSSEEAVPDFPPLHSSLSSPEMGSPLSQDGSFSVGDIVWGKIHGFPWWPGKVVKICAKKDGDSAQAHVAWYGSSTSSLMSCQHLSPFLETFKSRFNKKKKSGPYKEAIRQATNEASDISQKIIHSPLRSLMSSPNPVHVTS</sequence>
<dbReference type="GO" id="GO:0005634">
    <property type="term" value="C:nucleus"/>
    <property type="evidence" value="ECO:0007669"/>
    <property type="project" value="TreeGrafter"/>
</dbReference>
<dbReference type="GO" id="GO:0003682">
    <property type="term" value="F:chromatin binding"/>
    <property type="evidence" value="ECO:0007669"/>
    <property type="project" value="TreeGrafter"/>
</dbReference>
<feature type="domain" description="PWWP" evidence="2">
    <location>
        <begin position="464"/>
        <end position="520"/>
    </location>
</feature>
<dbReference type="AlphaFoldDB" id="A0A1B6MV67"/>
<organism evidence="3">
    <name type="scientific">Graphocephala atropunctata</name>
    <dbReference type="NCBI Taxonomy" id="36148"/>
    <lineage>
        <taxon>Eukaryota</taxon>
        <taxon>Metazoa</taxon>
        <taxon>Ecdysozoa</taxon>
        <taxon>Arthropoda</taxon>
        <taxon>Hexapoda</taxon>
        <taxon>Insecta</taxon>
        <taxon>Pterygota</taxon>
        <taxon>Neoptera</taxon>
        <taxon>Paraneoptera</taxon>
        <taxon>Hemiptera</taxon>
        <taxon>Auchenorrhyncha</taxon>
        <taxon>Membracoidea</taxon>
        <taxon>Cicadellidae</taxon>
        <taxon>Cicadellinae</taxon>
        <taxon>Cicadellini</taxon>
        <taxon>Graphocephala</taxon>
    </lineage>
</organism>
<feature type="compositionally biased region" description="Polar residues" evidence="1">
    <location>
        <begin position="445"/>
        <end position="458"/>
    </location>
</feature>
<feature type="compositionally biased region" description="Basic residues" evidence="1">
    <location>
        <begin position="342"/>
        <end position="351"/>
    </location>
</feature>
<dbReference type="PROSITE" id="PS50812">
    <property type="entry name" value="PWWP"/>
    <property type="match status" value="1"/>
</dbReference>
<dbReference type="SUPFAM" id="SSF63748">
    <property type="entry name" value="Tudor/PWWP/MBT"/>
    <property type="match status" value="1"/>
</dbReference>
<name>A0A1B6MV67_9HEMI</name>
<evidence type="ECO:0000256" key="1">
    <source>
        <dbReference type="SAM" id="MobiDB-lite"/>
    </source>
</evidence>
<dbReference type="PANTHER" id="PTHR16112">
    <property type="entry name" value="METHYL-CPG BINDING PROTEIN, DROSOPHILA"/>
    <property type="match status" value="1"/>
</dbReference>
<feature type="region of interest" description="Disordered" evidence="1">
    <location>
        <begin position="416"/>
        <end position="458"/>
    </location>
</feature>